<evidence type="ECO:0000256" key="8">
    <source>
        <dbReference type="SAM" id="Phobius"/>
    </source>
</evidence>
<evidence type="ECO:0000256" key="4">
    <source>
        <dbReference type="ARBA" id="ARBA00022692"/>
    </source>
</evidence>
<name>A0AAN8K162_PATCE</name>
<dbReference type="GO" id="GO:0005886">
    <property type="term" value="C:plasma membrane"/>
    <property type="evidence" value="ECO:0007669"/>
    <property type="project" value="TreeGrafter"/>
</dbReference>
<dbReference type="GO" id="GO:0015141">
    <property type="term" value="F:succinate transmembrane transporter activity"/>
    <property type="evidence" value="ECO:0007669"/>
    <property type="project" value="UniProtKB-ARBA"/>
</dbReference>
<evidence type="ECO:0000256" key="1">
    <source>
        <dbReference type="ARBA" id="ARBA00004141"/>
    </source>
</evidence>
<sequence>MMSDPPEQDHQGDNQEDTSTESPSSLNQVWALHNFFVFLAPVILLPLPLLVDRPEAKCAYVIAIMAVYWTTEVIPIAVTSLIPIFLFPMMGLLTAKTVSGVYMNDTSMLFFGGLLLAVAIEVWDIHKRIALKVLMLVGSEPKWLLLGLMGVTWFLSMWISNTATTAMMIPIVQAILQQIKLTDTTNDDGNSTDPEMLELEPNDKSKSYEVTVIPDVNGGPNGELPPKYNDVLETDKKVTDAHHARMAKCMCLAIAYSANIGGIGSLTGTGPNLILKGQADIVFGEYNLTSPITFSTWMIYGLPLSFILVIILWVWMQIFFLRCKGFTTCRRKVEGRDRVAEVIASEYKKLGPVNFPQISVMVFFGILVVLWITRDLGGIGGWGQLFKSKFVSDSTPAIFMGLLLFIFPSAVPNVFCFRKRGDKSKPLIKPLLTWQSVHEKMPWTLYLLLGGGYALAKASSETGLSELVGTSLKVFQDLNPWLMLMILCYIITFLTEVTSNTAIATLMMPILSRLALSMQVNPLYFMFPAAITTSFAFMLPVATPPNAIVFSYGQVRVIDMVLAGFFMNIVSVPVLLLATATWGNAFFHFDQVQPEFLNLTTPITTVTPI</sequence>
<evidence type="ECO:0000256" key="6">
    <source>
        <dbReference type="ARBA" id="ARBA00023136"/>
    </source>
</evidence>
<evidence type="ECO:0000313" key="9">
    <source>
        <dbReference type="EMBL" id="KAK6190658.1"/>
    </source>
</evidence>
<feature type="transmembrane region" description="Helical" evidence="8">
    <location>
        <begin position="106"/>
        <end position="123"/>
    </location>
</feature>
<keyword evidence="10" id="KW-1185">Reference proteome</keyword>
<dbReference type="PANTHER" id="PTHR10283">
    <property type="entry name" value="SOLUTE CARRIER FAMILY 13 MEMBER"/>
    <property type="match status" value="1"/>
</dbReference>
<dbReference type="CDD" id="cd01115">
    <property type="entry name" value="SLC13_permease"/>
    <property type="match status" value="1"/>
</dbReference>
<evidence type="ECO:0000313" key="10">
    <source>
        <dbReference type="Proteomes" id="UP001347796"/>
    </source>
</evidence>
<keyword evidence="6 8" id="KW-0472">Membrane</keyword>
<dbReference type="InterPro" id="IPR001898">
    <property type="entry name" value="SLC13A/DASS"/>
</dbReference>
<feature type="region of interest" description="Disordered" evidence="7">
    <location>
        <begin position="1"/>
        <end position="22"/>
    </location>
</feature>
<feature type="transmembrane region" description="Helical" evidence="8">
    <location>
        <begin position="30"/>
        <end position="51"/>
    </location>
</feature>
<dbReference type="AlphaFoldDB" id="A0AAN8K162"/>
<comment type="similarity">
    <text evidence="2">Belongs to the SLC13A/DASS transporter (TC 2.A.47) family. NADC subfamily.</text>
</comment>
<comment type="subcellular location">
    <subcellularLocation>
        <location evidence="1">Membrane</location>
        <topology evidence="1">Multi-pass membrane protein</topology>
    </subcellularLocation>
</comment>
<feature type="transmembrane region" description="Helical" evidence="8">
    <location>
        <begin position="562"/>
        <end position="587"/>
    </location>
</feature>
<keyword evidence="5 8" id="KW-1133">Transmembrane helix</keyword>
<dbReference type="Pfam" id="PF00939">
    <property type="entry name" value="Na_sulph_symp"/>
    <property type="match status" value="1"/>
</dbReference>
<dbReference type="PANTHER" id="PTHR10283:SF82">
    <property type="entry name" value="SOLUTE CARRIER FAMILY 13 MEMBER 2"/>
    <property type="match status" value="1"/>
</dbReference>
<keyword evidence="3" id="KW-0813">Transport</keyword>
<reference evidence="9 10" key="1">
    <citation type="submission" date="2024-01" db="EMBL/GenBank/DDBJ databases">
        <title>The genome of the rayed Mediterranean limpet Patella caerulea (Linnaeus, 1758).</title>
        <authorList>
            <person name="Anh-Thu Weber A."/>
            <person name="Halstead-Nussloch G."/>
        </authorList>
    </citation>
    <scope>NUCLEOTIDE SEQUENCE [LARGE SCALE GENOMIC DNA]</scope>
    <source>
        <strain evidence="9">AATW-2023a</strain>
        <tissue evidence="9">Whole specimen</tissue>
    </source>
</reference>
<evidence type="ECO:0000256" key="5">
    <source>
        <dbReference type="ARBA" id="ARBA00022989"/>
    </source>
</evidence>
<evidence type="ECO:0000256" key="7">
    <source>
        <dbReference type="SAM" id="MobiDB-lite"/>
    </source>
</evidence>
<evidence type="ECO:0000256" key="3">
    <source>
        <dbReference type="ARBA" id="ARBA00022448"/>
    </source>
</evidence>
<dbReference type="InterPro" id="IPR031312">
    <property type="entry name" value="Na/sul_symport_CS"/>
</dbReference>
<protein>
    <submittedName>
        <fullName evidence="9">Uncharacterized protein</fullName>
    </submittedName>
</protein>
<comment type="caution">
    <text evidence="9">The sequence shown here is derived from an EMBL/GenBank/DDBJ whole genome shotgun (WGS) entry which is preliminary data.</text>
</comment>
<accession>A0AAN8K162</accession>
<feature type="transmembrane region" description="Helical" evidence="8">
    <location>
        <begin position="480"/>
        <end position="511"/>
    </location>
</feature>
<keyword evidence="4 8" id="KW-0812">Transmembrane</keyword>
<feature type="transmembrane region" description="Helical" evidence="8">
    <location>
        <begin position="523"/>
        <end position="542"/>
    </location>
</feature>
<evidence type="ECO:0000256" key="2">
    <source>
        <dbReference type="ARBA" id="ARBA00006772"/>
    </source>
</evidence>
<dbReference type="Proteomes" id="UP001347796">
    <property type="component" value="Unassembled WGS sequence"/>
</dbReference>
<feature type="transmembrane region" description="Helical" evidence="8">
    <location>
        <begin position="297"/>
        <end position="321"/>
    </location>
</feature>
<gene>
    <name evidence="9" type="ORF">SNE40_002474</name>
</gene>
<dbReference type="PROSITE" id="PS01271">
    <property type="entry name" value="NA_SULFATE"/>
    <property type="match status" value="1"/>
</dbReference>
<feature type="transmembrane region" description="Helical" evidence="8">
    <location>
        <begin position="397"/>
        <end position="417"/>
    </location>
</feature>
<organism evidence="9 10">
    <name type="scientific">Patella caerulea</name>
    <name type="common">Rayed Mediterranean limpet</name>
    <dbReference type="NCBI Taxonomy" id="87958"/>
    <lineage>
        <taxon>Eukaryota</taxon>
        <taxon>Metazoa</taxon>
        <taxon>Spiralia</taxon>
        <taxon>Lophotrochozoa</taxon>
        <taxon>Mollusca</taxon>
        <taxon>Gastropoda</taxon>
        <taxon>Patellogastropoda</taxon>
        <taxon>Patelloidea</taxon>
        <taxon>Patellidae</taxon>
        <taxon>Patella</taxon>
    </lineage>
</organism>
<feature type="transmembrane region" description="Helical" evidence="8">
    <location>
        <begin position="358"/>
        <end position="377"/>
    </location>
</feature>
<feature type="transmembrane region" description="Helical" evidence="8">
    <location>
        <begin position="58"/>
        <end position="86"/>
    </location>
</feature>
<proteinExistence type="inferred from homology"/>
<dbReference type="EMBL" id="JAZGQO010000002">
    <property type="protein sequence ID" value="KAK6190658.1"/>
    <property type="molecule type" value="Genomic_DNA"/>
</dbReference>